<organism evidence="1 2">
    <name type="scientific">Moraxella bovis</name>
    <dbReference type="NCBI Taxonomy" id="476"/>
    <lineage>
        <taxon>Bacteria</taxon>
        <taxon>Pseudomonadati</taxon>
        <taxon>Pseudomonadota</taxon>
        <taxon>Gammaproteobacteria</taxon>
        <taxon>Moraxellales</taxon>
        <taxon>Moraxellaceae</taxon>
        <taxon>Moraxella</taxon>
    </lineage>
</organism>
<reference evidence="1 2" key="1">
    <citation type="submission" date="2018-06" db="EMBL/GenBank/DDBJ databases">
        <authorList>
            <consortium name="Pathogen Informatics"/>
            <person name="Doyle S."/>
        </authorList>
    </citation>
    <scope>NUCLEOTIDE SEQUENCE [LARGE SCALE GENOMIC DNA]</scope>
    <source>
        <strain evidence="1 2">NCTC9426</strain>
    </source>
</reference>
<gene>
    <name evidence="1" type="ORF">NCTC9426_00791</name>
</gene>
<dbReference type="AlphaFoldDB" id="A0A378PVL1"/>
<dbReference type="Proteomes" id="UP000254133">
    <property type="component" value="Unassembled WGS sequence"/>
</dbReference>
<proteinExistence type="predicted"/>
<sequence length="63" mass="7722">MTYSKDFRQLALSKLEFKSYRELEREFSISKSSILNWKREIETQEDVNGIIRNHKHKRGRKKH</sequence>
<evidence type="ECO:0000313" key="1">
    <source>
        <dbReference type="EMBL" id="STY90762.1"/>
    </source>
</evidence>
<dbReference type="EMBL" id="UGPZ01000002">
    <property type="protein sequence ID" value="STY90762.1"/>
    <property type="molecule type" value="Genomic_DNA"/>
</dbReference>
<evidence type="ECO:0008006" key="3">
    <source>
        <dbReference type="Google" id="ProtNLM"/>
    </source>
</evidence>
<accession>A0A378PVL1</accession>
<protein>
    <recommendedName>
        <fullName evidence="3">Transposase</fullName>
    </recommendedName>
</protein>
<name>A0A378PVL1_MORBO</name>
<evidence type="ECO:0000313" key="2">
    <source>
        <dbReference type="Proteomes" id="UP000254133"/>
    </source>
</evidence>